<dbReference type="Proteomes" id="UP000233293">
    <property type="component" value="Unassembled WGS sequence"/>
</dbReference>
<dbReference type="Pfam" id="PF00535">
    <property type="entry name" value="Glycos_transf_2"/>
    <property type="match status" value="1"/>
</dbReference>
<dbReference type="PANTHER" id="PTHR22916">
    <property type="entry name" value="GLYCOSYLTRANSFERASE"/>
    <property type="match status" value="1"/>
</dbReference>
<dbReference type="SUPFAM" id="SSF53448">
    <property type="entry name" value="Nucleotide-diphospho-sugar transferases"/>
    <property type="match status" value="1"/>
</dbReference>
<dbReference type="InterPro" id="IPR029044">
    <property type="entry name" value="Nucleotide-diphossugar_trans"/>
</dbReference>
<dbReference type="Pfam" id="PF13579">
    <property type="entry name" value="Glyco_trans_4_4"/>
    <property type="match status" value="1"/>
</dbReference>
<gene>
    <name evidence="3" type="ORF">CWS72_02195</name>
</gene>
<dbReference type="InterPro" id="IPR001173">
    <property type="entry name" value="Glyco_trans_2-like"/>
</dbReference>
<reference evidence="4" key="1">
    <citation type="submission" date="2017-12" db="EMBL/GenBank/DDBJ databases">
        <title>Draft genome sequence of Telmatospirillum siberiense 26-4b1T, an acidotolerant peatland alphaproteobacterium potentially involved in sulfur cycling.</title>
        <authorList>
            <person name="Hausmann B."/>
            <person name="Pjevac P."/>
            <person name="Schreck K."/>
            <person name="Herbold C.W."/>
            <person name="Daims H."/>
            <person name="Wagner M."/>
            <person name="Pester M."/>
            <person name="Loy A."/>
        </authorList>
    </citation>
    <scope>NUCLEOTIDE SEQUENCE [LARGE SCALE GENOMIC DNA]</scope>
    <source>
        <strain evidence="4">26-4b1</strain>
    </source>
</reference>
<accession>A0A2N3Q003</accession>
<comment type="caution">
    <text evidence="3">The sequence shown here is derived from an EMBL/GenBank/DDBJ whole genome shotgun (WGS) entry which is preliminary data.</text>
</comment>
<dbReference type="CDD" id="cd00761">
    <property type="entry name" value="Glyco_tranf_GTA_type"/>
    <property type="match status" value="1"/>
</dbReference>
<dbReference type="Gene3D" id="3.40.50.2000">
    <property type="entry name" value="Glycogen Phosphorylase B"/>
    <property type="match status" value="1"/>
</dbReference>
<dbReference type="Gene3D" id="3.90.550.10">
    <property type="entry name" value="Spore Coat Polysaccharide Biosynthesis Protein SpsA, Chain A"/>
    <property type="match status" value="1"/>
</dbReference>
<evidence type="ECO:0000313" key="4">
    <source>
        <dbReference type="Proteomes" id="UP000233293"/>
    </source>
</evidence>
<feature type="domain" description="Glycosyltransferase 2-like" evidence="1">
    <location>
        <begin position="420"/>
        <end position="587"/>
    </location>
</feature>
<dbReference type="AlphaFoldDB" id="A0A2N3Q003"/>
<dbReference type="RefSeq" id="WP_101248937.1">
    <property type="nucleotide sequence ID" value="NZ_PIUM01000002.1"/>
</dbReference>
<organism evidence="3 4">
    <name type="scientific">Telmatospirillum siberiense</name>
    <dbReference type="NCBI Taxonomy" id="382514"/>
    <lineage>
        <taxon>Bacteria</taxon>
        <taxon>Pseudomonadati</taxon>
        <taxon>Pseudomonadota</taxon>
        <taxon>Alphaproteobacteria</taxon>
        <taxon>Rhodospirillales</taxon>
        <taxon>Rhodospirillaceae</taxon>
        <taxon>Telmatospirillum</taxon>
    </lineage>
</organism>
<evidence type="ECO:0000259" key="1">
    <source>
        <dbReference type="Pfam" id="PF00535"/>
    </source>
</evidence>
<evidence type="ECO:0000313" key="3">
    <source>
        <dbReference type="EMBL" id="PKU25975.1"/>
    </source>
</evidence>
<feature type="domain" description="Glycosyltransferase subfamily 4-like N-terminal" evidence="2">
    <location>
        <begin position="34"/>
        <end position="197"/>
    </location>
</feature>
<dbReference type="PANTHER" id="PTHR22916:SF3">
    <property type="entry name" value="UDP-GLCNAC:BETAGAL BETA-1,3-N-ACETYLGLUCOSAMINYLTRANSFERASE-LIKE PROTEIN 1"/>
    <property type="match status" value="1"/>
</dbReference>
<dbReference type="EMBL" id="PIUM01000002">
    <property type="protein sequence ID" value="PKU25975.1"/>
    <property type="molecule type" value="Genomic_DNA"/>
</dbReference>
<proteinExistence type="predicted"/>
<dbReference type="InterPro" id="IPR028098">
    <property type="entry name" value="Glyco_trans_4-like_N"/>
</dbReference>
<dbReference type="OrthoDB" id="6383742at2"/>
<evidence type="ECO:0008006" key="5">
    <source>
        <dbReference type="Google" id="ProtNLM"/>
    </source>
</evidence>
<keyword evidence="4" id="KW-1185">Reference proteome</keyword>
<dbReference type="SUPFAM" id="SSF53756">
    <property type="entry name" value="UDP-Glycosyltransferase/glycogen phosphorylase"/>
    <property type="match status" value="1"/>
</dbReference>
<name>A0A2N3Q003_9PROT</name>
<sequence>MMTDQDRTLDIAIITPEVAGCYTPARIGEFYFALAVKLTGWGHRVTLVHIVECAAEAYDQRFVGVRERHERAGVTFVAAPDEPVVTRGHGSRQAWIVDQWLSRHRFDVVHVPDLGGFGYYAMTARSVGRRYRDTHFIVTAFGSSLLYQDGLGSFVNDIAPVTNAFFERTCLELADEVIVTSDYVYRDYAAAECAFPARHVIEPVLLGVDSTHSGPFRMEPTIRREIVFVASQPAGTFCEMTRRILRACDSLPAGKAGLADVSLRILSVDPGLPADRLRQEIEPAANGRPVNYDWVTWQEAATVLSMLDCLVIFPCPDELAGALQGALVARGVPVLMTSRTDASSLLAEESRLDNMGPPADTARVAEKLLELVGREALPRPTPAISQDALWEIWRERHRRLAAAPPNVPPGSPRPPLPLVSACITHFQRSHLLSQALQSVQDQTYPNIEIIVVDDGSRDQVSKDSLARLEKEWQGRPLRIVRQENLYQGAARNAGALAAKGDYVLFLDDDDAWKPDMVSIMVAASQARGADIVTSFCERVAGEEPMQDYAPDRFRGLYLFTGADLTRGIQDHVFGTVCALIRRKIFDTVRYTQDFGIGYEDKEFFVHALFAGFSLICVPDSLFWYRDTAGSMTRGATRSMYQSNMRGLRPYLKVVPAWLRPVLRYAMGCHLDKTPLIALAQQLQQEHQRAILFAEQVEMLTREVETLRRKTAGWN</sequence>
<evidence type="ECO:0000259" key="2">
    <source>
        <dbReference type="Pfam" id="PF13579"/>
    </source>
</evidence>
<protein>
    <recommendedName>
        <fullName evidence="5">Glycosyltransferase 2-like domain-containing protein</fullName>
    </recommendedName>
</protein>
<dbReference type="GO" id="GO:0016758">
    <property type="term" value="F:hexosyltransferase activity"/>
    <property type="evidence" value="ECO:0007669"/>
    <property type="project" value="UniProtKB-ARBA"/>
</dbReference>